<dbReference type="Proteomes" id="UP000700732">
    <property type="component" value="Unassembled WGS sequence"/>
</dbReference>
<feature type="domain" description="XdhC- CoxI" evidence="1">
    <location>
        <begin position="18"/>
        <end position="81"/>
    </location>
</feature>
<evidence type="ECO:0000259" key="1">
    <source>
        <dbReference type="Pfam" id="PF02625"/>
    </source>
</evidence>
<evidence type="ECO:0000313" key="4">
    <source>
        <dbReference type="Proteomes" id="UP000700732"/>
    </source>
</evidence>
<evidence type="ECO:0000313" key="3">
    <source>
        <dbReference type="EMBL" id="MBC3790143.1"/>
    </source>
</evidence>
<evidence type="ECO:0000259" key="2">
    <source>
        <dbReference type="Pfam" id="PF13478"/>
    </source>
</evidence>
<keyword evidence="4" id="KW-1185">Reference proteome</keyword>
<dbReference type="PANTHER" id="PTHR30388">
    <property type="entry name" value="ALDEHYDE OXIDOREDUCTASE MOLYBDENUM COFACTOR ASSEMBLY PROTEIN"/>
    <property type="match status" value="1"/>
</dbReference>
<feature type="domain" description="XdhC Rossmann" evidence="2">
    <location>
        <begin position="200"/>
        <end position="344"/>
    </location>
</feature>
<dbReference type="EMBL" id="VFIA01000003">
    <property type="protein sequence ID" value="MBC3790143.1"/>
    <property type="molecule type" value="Genomic_DNA"/>
</dbReference>
<proteinExistence type="predicted"/>
<reference evidence="3 4" key="1">
    <citation type="submission" date="2019-06" db="EMBL/GenBank/DDBJ databases">
        <title>Spirosoma utsteinense sp. nov. isolated from Antarctic ice-free soils.</title>
        <authorList>
            <person name="Tahon G."/>
        </authorList>
    </citation>
    <scope>NUCLEOTIDE SEQUENCE [LARGE SCALE GENOMIC DNA]</scope>
    <source>
        <strain evidence="3 4">LMG 31447</strain>
    </source>
</reference>
<gene>
    <name evidence="3" type="ORF">FH603_627</name>
</gene>
<accession>A0ABR6W0T9</accession>
<dbReference type="InterPro" id="IPR003777">
    <property type="entry name" value="XdhC_CoxI"/>
</dbReference>
<comment type="caution">
    <text evidence="3">The sequence shown here is derived from an EMBL/GenBank/DDBJ whole genome shotgun (WGS) entry which is preliminary data.</text>
</comment>
<name>A0ABR6W0T9_9BACT</name>
<dbReference type="Pfam" id="PF13478">
    <property type="entry name" value="XdhC_C"/>
    <property type="match status" value="1"/>
</dbReference>
<dbReference type="Gene3D" id="3.40.50.720">
    <property type="entry name" value="NAD(P)-binding Rossmann-like Domain"/>
    <property type="match status" value="1"/>
</dbReference>
<dbReference type="InterPro" id="IPR052698">
    <property type="entry name" value="MoCofactor_Util/Proc"/>
</dbReference>
<organism evidence="3 4">
    <name type="scientific">Spirosoma utsteinense</name>
    <dbReference type="NCBI Taxonomy" id="2585773"/>
    <lineage>
        <taxon>Bacteria</taxon>
        <taxon>Pseudomonadati</taxon>
        <taxon>Bacteroidota</taxon>
        <taxon>Cytophagia</taxon>
        <taxon>Cytophagales</taxon>
        <taxon>Cytophagaceae</taxon>
        <taxon>Spirosoma</taxon>
    </lineage>
</organism>
<dbReference type="Pfam" id="PF02625">
    <property type="entry name" value="XdhC_CoxI"/>
    <property type="match status" value="1"/>
</dbReference>
<sequence>MKEITRILEVYEQVDFTERKAALATVVWVEGSSYRRPGARMLITDDGRWEGAISGGCLEGDALRKARQVMRDRSPIVVTYDTMDDGANSFGVGLGCNGIIDVLIEPIDPADGQNPVEVLREFVQKRDVRALATVLKADASTSLAPGMRFMMTEQDTQVPAWLQPAMQDVFETGKPMTKPFLMESGTVEVFIERIDPGIELIIFGAGYDVVPVAKLARELGWQVTVTDDCVAHLSPKRFPVATCVLFADRAAVIDQLTITERTAAVLMSHNFNYDRSVLEALLTTDVPYIGMLGPRKRFDKMQVEFEKSGHFFVENELNRVHAPIGLDLGAETPDEIALSIIAEVKTFFTKRSGGFLKDKSGPIHDRLVNQRSAYPASDAVDTDA</sequence>
<dbReference type="RefSeq" id="WP_186735963.1">
    <property type="nucleotide sequence ID" value="NZ_VFIA01000003.1"/>
</dbReference>
<dbReference type="InterPro" id="IPR027051">
    <property type="entry name" value="XdhC_Rossmann_dom"/>
</dbReference>
<dbReference type="PANTHER" id="PTHR30388:SF6">
    <property type="entry name" value="XANTHINE DEHYDROGENASE SUBUNIT A-RELATED"/>
    <property type="match status" value="1"/>
</dbReference>
<protein>
    <submittedName>
        <fullName evidence="3">Xanthine/CO dehydrogenase XdhC/CoxF family maturation factor</fullName>
    </submittedName>
</protein>